<proteinExistence type="predicted"/>
<comment type="caution">
    <text evidence="12">The sequence shown here is derived from an EMBL/GenBank/DDBJ whole genome shotgun (WGS) entry which is preliminary data.</text>
</comment>
<keyword evidence="8" id="KW-0902">Two-component regulatory system</keyword>
<dbReference type="InterPro" id="IPR001638">
    <property type="entry name" value="Solute-binding_3/MltF_N"/>
</dbReference>
<feature type="signal peptide" evidence="10">
    <location>
        <begin position="1"/>
        <end position="22"/>
    </location>
</feature>
<evidence type="ECO:0000256" key="10">
    <source>
        <dbReference type="SAM" id="SignalP"/>
    </source>
</evidence>
<organism evidence="12 13">
    <name type="scientific">Ferrimonas aestuarii</name>
    <dbReference type="NCBI Taxonomy" id="2569539"/>
    <lineage>
        <taxon>Bacteria</taxon>
        <taxon>Pseudomonadati</taxon>
        <taxon>Pseudomonadota</taxon>
        <taxon>Gammaproteobacteria</taxon>
        <taxon>Alteromonadales</taxon>
        <taxon>Ferrimonadaceae</taxon>
        <taxon>Ferrimonas</taxon>
    </lineage>
</organism>
<dbReference type="InterPro" id="IPR005467">
    <property type="entry name" value="His_kinase_dom"/>
</dbReference>
<keyword evidence="5" id="KW-0547">Nucleotide-binding</keyword>
<feature type="chain" id="PRO_5020512377" description="histidine kinase" evidence="10">
    <location>
        <begin position="23"/>
        <end position="551"/>
    </location>
</feature>
<keyword evidence="9" id="KW-0812">Transmembrane</keyword>
<evidence type="ECO:0000256" key="7">
    <source>
        <dbReference type="ARBA" id="ARBA00022840"/>
    </source>
</evidence>
<evidence type="ECO:0000256" key="3">
    <source>
        <dbReference type="ARBA" id="ARBA00022553"/>
    </source>
</evidence>
<name>A0A4U1BRK2_9GAMM</name>
<evidence type="ECO:0000259" key="11">
    <source>
        <dbReference type="PROSITE" id="PS50109"/>
    </source>
</evidence>
<dbReference type="GO" id="GO:0000160">
    <property type="term" value="P:phosphorelay signal transduction system"/>
    <property type="evidence" value="ECO:0007669"/>
    <property type="project" value="UniProtKB-KW"/>
</dbReference>
<protein>
    <recommendedName>
        <fullName evidence="2">histidine kinase</fullName>
        <ecNumber evidence="2">2.7.13.3</ecNumber>
    </recommendedName>
</protein>
<keyword evidence="3" id="KW-0597">Phosphoprotein</keyword>
<keyword evidence="4" id="KW-0808">Transferase</keyword>
<keyword evidence="9" id="KW-1133">Transmembrane helix</keyword>
<feature type="domain" description="Histidine kinase" evidence="11">
    <location>
        <begin position="314"/>
        <end position="550"/>
    </location>
</feature>
<dbReference type="Pfam" id="PF02518">
    <property type="entry name" value="HATPase_c"/>
    <property type="match status" value="1"/>
</dbReference>
<evidence type="ECO:0000313" key="12">
    <source>
        <dbReference type="EMBL" id="TKB56049.1"/>
    </source>
</evidence>
<dbReference type="SMART" id="SM00387">
    <property type="entry name" value="HATPase_c"/>
    <property type="match status" value="1"/>
</dbReference>
<accession>A0A4U1BRK2</accession>
<dbReference type="InterPro" id="IPR004358">
    <property type="entry name" value="Sig_transdc_His_kin-like_C"/>
</dbReference>
<dbReference type="CDD" id="cd13704">
    <property type="entry name" value="PBP2_HisK"/>
    <property type="match status" value="1"/>
</dbReference>
<feature type="transmembrane region" description="Helical" evidence="9">
    <location>
        <begin position="260"/>
        <end position="279"/>
    </location>
</feature>
<dbReference type="PANTHER" id="PTHR43065:SF10">
    <property type="entry name" value="PEROXIDE STRESS-ACTIVATED HISTIDINE KINASE MAK3"/>
    <property type="match status" value="1"/>
</dbReference>
<evidence type="ECO:0000256" key="2">
    <source>
        <dbReference type="ARBA" id="ARBA00012438"/>
    </source>
</evidence>
<dbReference type="InterPro" id="IPR036890">
    <property type="entry name" value="HATPase_C_sf"/>
</dbReference>
<dbReference type="EC" id="2.7.13.3" evidence="2"/>
<dbReference type="AlphaFoldDB" id="A0A4U1BRK2"/>
<evidence type="ECO:0000256" key="9">
    <source>
        <dbReference type="SAM" id="Phobius"/>
    </source>
</evidence>
<evidence type="ECO:0000256" key="1">
    <source>
        <dbReference type="ARBA" id="ARBA00000085"/>
    </source>
</evidence>
<dbReference type="Proteomes" id="UP000305675">
    <property type="component" value="Unassembled WGS sequence"/>
</dbReference>
<dbReference type="Gene3D" id="1.10.287.130">
    <property type="match status" value="1"/>
</dbReference>
<dbReference type="SMART" id="SM00062">
    <property type="entry name" value="PBPb"/>
    <property type="match status" value="1"/>
</dbReference>
<keyword evidence="7" id="KW-0067">ATP-binding</keyword>
<dbReference type="Gene3D" id="3.40.190.10">
    <property type="entry name" value="Periplasmic binding protein-like II"/>
    <property type="match status" value="2"/>
</dbReference>
<evidence type="ECO:0000256" key="5">
    <source>
        <dbReference type="ARBA" id="ARBA00022741"/>
    </source>
</evidence>
<dbReference type="PROSITE" id="PS50109">
    <property type="entry name" value="HIS_KIN"/>
    <property type="match status" value="1"/>
</dbReference>
<dbReference type="Gene3D" id="3.30.565.10">
    <property type="entry name" value="Histidine kinase-like ATPase, C-terminal domain"/>
    <property type="match status" value="1"/>
</dbReference>
<dbReference type="SUPFAM" id="SSF53850">
    <property type="entry name" value="Periplasmic binding protein-like II"/>
    <property type="match status" value="1"/>
</dbReference>
<dbReference type="PRINTS" id="PR00344">
    <property type="entry name" value="BCTRLSENSOR"/>
</dbReference>
<comment type="catalytic activity">
    <reaction evidence="1">
        <text>ATP + protein L-histidine = ADP + protein N-phospho-L-histidine.</text>
        <dbReference type="EC" id="2.7.13.3"/>
    </reaction>
</comment>
<evidence type="ECO:0000256" key="8">
    <source>
        <dbReference type="ARBA" id="ARBA00023012"/>
    </source>
</evidence>
<gene>
    <name evidence="12" type="ORF">FCL42_07475</name>
</gene>
<evidence type="ECO:0000313" key="13">
    <source>
        <dbReference type="Proteomes" id="UP000305675"/>
    </source>
</evidence>
<keyword evidence="10" id="KW-0732">Signal</keyword>
<dbReference type="EMBL" id="SWCJ01000004">
    <property type="protein sequence ID" value="TKB56049.1"/>
    <property type="molecule type" value="Genomic_DNA"/>
</dbReference>
<keyword evidence="6" id="KW-0418">Kinase</keyword>
<keyword evidence="13" id="KW-1185">Reference proteome</keyword>
<reference evidence="12 13" key="1">
    <citation type="submission" date="2019-04" db="EMBL/GenBank/DDBJ databases">
        <authorList>
            <person name="Hwang J.C."/>
        </authorList>
    </citation>
    <scope>NUCLEOTIDE SEQUENCE [LARGE SCALE GENOMIC DNA]</scope>
    <source>
        <strain evidence="12 13">IMCC35002</strain>
    </source>
</reference>
<dbReference type="PANTHER" id="PTHR43065">
    <property type="entry name" value="SENSOR HISTIDINE KINASE"/>
    <property type="match status" value="1"/>
</dbReference>
<sequence length="551" mass="61388">MILRTFRLLLMLPLVLSWNARADIVYGIDHDFAPYEWINEQGEPEGFNIDLMRQIAEQLNETLVIVPGPWRKVMQDFNASRINVVAIGISPDGGHNPGLTPDFEAYPFSLAYSHIYSHKHAPGIRKLSDLSGLTVALNRGSYTEFAFLNSGINAQVLYADSERQTIELVSDGLADAALANAVIGRDTLARYPTAAIASSGLPLFPRSYAYAIKNQDKWLQQGIHDALNQLSNDGSLFKLRQHWFSTTERIRRHQQLTDNFINITAAGVLFFFAVLVWNVTLRRSVNRHTAELKRQSAIAEDKAKMATLGIISAGIAHEINNPNGIIMQASQSCHAHTKRLLTFLKQTPGLELDLQLHQLNLEAIANDSEQQHQQLHLASKKIANIVKELKDYARPTPATEFQPLQLNELFQSTQLLCNSLSNSHRIPLKVESSELDIRVIGNKARLEQVLVNLIDNGMRACPKQGGEIRVTAKVQAQHAVIEVIDNGHGMSEQTLANATEGFFTTRRTEGGLGLGLAICKRIMLEHNGKLVLQSQPEQGTCVQMWLPINKE</sequence>
<dbReference type="GO" id="GO:0004673">
    <property type="term" value="F:protein histidine kinase activity"/>
    <property type="evidence" value="ECO:0007669"/>
    <property type="project" value="UniProtKB-EC"/>
</dbReference>
<dbReference type="SUPFAM" id="SSF55874">
    <property type="entry name" value="ATPase domain of HSP90 chaperone/DNA topoisomerase II/histidine kinase"/>
    <property type="match status" value="1"/>
</dbReference>
<dbReference type="InterPro" id="IPR003594">
    <property type="entry name" value="HATPase_dom"/>
</dbReference>
<dbReference type="Pfam" id="PF00497">
    <property type="entry name" value="SBP_bac_3"/>
    <property type="match status" value="1"/>
</dbReference>
<evidence type="ECO:0000256" key="6">
    <source>
        <dbReference type="ARBA" id="ARBA00022777"/>
    </source>
</evidence>
<dbReference type="OrthoDB" id="9772100at2"/>
<keyword evidence="9" id="KW-0472">Membrane</keyword>
<dbReference type="GO" id="GO:0005524">
    <property type="term" value="F:ATP binding"/>
    <property type="evidence" value="ECO:0007669"/>
    <property type="project" value="UniProtKB-KW"/>
</dbReference>
<evidence type="ECO:0000256" key="4">
    <source>
        <dbReference type="ARBA" id="ARBA00022679"/>
    </source>
</evidence>
<dbReference type="RefSeq" id="WP_136862778.1">
    <property type="nucleotide sequence ID" value="NZ_SWCJ01000004.1"/>
</dbReference>